<sequence>MIFSDGKLLKRGSEVRTLIDSGNVFDVFYKALEDFRRFRKPFKLLVLIGSLLDNGDLGYEVLANAVIRSCEVECFKEWIEVLTLLKGYVDIVKLTEYLLKQDRGVLSSQVYEELLKTLSCEDLVTLANTPLDKGREFIKAYVKVGLTVASCSDIVKTKALGLLSDALLNDVLKASDLREALRNVNIKIVLKRRFGEVSGVDIYINNEKINVTEDVNVIGMLKAYMLQEINSSVNSLAS</sequence>
<proteinExistence type="predicted"/>
<evidence type="ECO:0000313" key="1">
    <source>
        <dbReference type="EMBL" id="PUA32425.1"/>
    </source>
</evidence>
<reference evidence="1 2" key="1">
    <citation type="journal article" date="2018" name="Syst. Appl. Microbiol.">
        <title>A new symbiotic nanoarchaeote (Candidatus Nanoclepta minutus) and its host (Zestosphaera tikiterensis gen. nov., sp. nov.) from a New Zealand hot spring.</title>
        <authorList>
            <person name="St John E."/>
            <person name="Liu Y."/>
            <person name="Podar M."/>
            <person name="Stott M.B."/>
            <person name="Meneghin J."/>
            <person name="Chen Z."/>
            <person name="Lagutin K."/>
            <person name="Mitchell K."/>
            <person name="Reysenbach A.L."/>
        </authorList>
    </citation>
    <scope>NUCLEOTIDE SEQUENCE [LARGE SCALE GENOMIC DNA]</scope>
    <source>
        <strain evidence="1">NZ3</strain>
    </source>
</reference>
<name>A0A2R7Y4F2_9CREN</name>
<dbReference type="Proteomes" id="UP000244093">
    <property type="component" value="Unassembled WGS sequence"/>
</dbReference>
<gene>
    <name evidence="1" type="ORF">B7O98_07155</name>
</gene>
<protein>
    <submittedName>
        <fullName evidence="1">Uncharacterized protein</fullName>
    </submittedName>
</protein>
<evidence type="ECO:0000313" key="2">
    <source>
        <dbReference type="Proteomes" id="UP000244093"/>
    </source>
</evidence>
<dbReference type="AlphaFoldDB" id="A0A2R7Y4F2"/>
<organism evidence="1 2">
    <name type="scientific">Zestosphaera tikiterensis</name>
    <dbReference type="NCBI Taxonomy" id="1973259"/>
    <lineage>
        <taxon>Archaea</taxon>
        <taxon>Thermoproteota</taxon>
        <taxon>Thermoprotei</taxon>
        <taxon>Desulfurococcales</taxon>
        <taxon>Desulfurococcaceae</taxon>
        <taxon>Zestosphaera</taxon>
    </lineage>
</organism>
<comment type="caution">
    <text evidence="1">The sequence shown here is derived from an EMBL/GenBank/DDBJ whole genome shotgun (WGS) entry which is preliminary data.</text>
</comment>
<accession>A0A2R7Y4F2</accession>
<dbReference type="EMBL" id="NBVN01000004">
    <property type="protein sequence ID" value="PUA32425.1"/>
    <property type="molecule type" value="Genomic_DNA"/>
</dbReference>